<organism evidence="3">
    <name type="scientific">Vitis vinifera</name>
    <name type="common">Grape</name>
    <dbReference type="NCBI Taxonomy" id="29760"/>
    <lineage>
        <taxon>Eukaryota</taxon>
        <taxon>Viridiplantae</taxon>
        <taxon>Streptophyta</taxon>
        <taxon>Embryophyta</taxon>
        <taxon>Tracheophyta</taxon>
        <taxon>Spermatophyta</taxon>
        <taxon>Magnoliopsida</taxon>
        <taxon>eudicotyledons</taxon>
        <taxon>Gunneridae</taxon>
        <taxon>Pentapetalae</taxon>
        <taxon>rosids</taxon>
        <taxon>Vitales</taxon>
        <taxon>Vitaceae</taxon>
        <taxon>Viteae</taxon>
        <taxon>Vitis</taxon>
    </lineage>
</organism>
<accession>A5ATJ5</accession>
<evidence type="ECO:0000313" key="3">
    <source>
        <dbReference type="EMBL" id="CAN67127.1"/>
    </source>
</evidence>
<evidence type="ECO:0000256" key="1">
    <source>
        <dbReference type="SAM" id="Coils"/>
    </source>
</evidence>
<protein>
    <recommendedName>
        <fullName evidence="4">Knotted 1-binding protein 36</fullName>
    </recommendedName>
</protein>
<dbReference type="EMBL" id="AM434998">
    <property type="protein sequence ID" value="CAN67127.1"/>
    <property type="molecule type" value="Genomic_DNA"/>
</dbReference>
<gene>
    <name evidence="3" type="ORF">VITISV_040168</name>
</gene>
<sequence length="157" mass="17770">MESQGAEVARKRMKPAMDENEGEVGDGIVDQIEEEETETNIAGSEEMELSINRILEKIENFTQLVSELLESGKTLFKDLSNEFEERMILIHKEQIEKWQEEIRELRLLDAANEEINAVLHNARCLLQNIEHMLPSSGLQQQLLVSHLGSDVAAANQG</sequence>
<feature type="coiled-coil region" evidence="1">
    <location>
        <begin position="81"/>
        <end position="128"/>
    </location>
</feature>
<reference evidence="3" key="1">
    <citation type="journal article" date="2007" name="PLoS ONE">
        <title>The first genome sequence of an elite grapevine cultivar (Pinot noir Vitis vinifera L.): coping with a highly heterozygous genome.</title>
        <authorList>
            <person name="Velasco R."/>
            <person name="Zharkikh A."/>
            <person name="Troggio M."/>
            <person name="Cartwright D.A."/>
            <person name="Cestaro A."/>
            <person name="Pruss D."/>
            <person name="Pindo M."/>
            <person name="FitzGerald L.M."/>
            <person name="Vezzulli S."/>
            <person name="Reid J."/>
            <person name="Malacarne G."/>
            <person name="Iliev D."/>
            <person name="Coppola G."/>
            <person name="Wardell B."/>
            <person name="Micheletti D."/>
            <person name="Macalma T."/>
            <person name="Facci M."/>
            <person name="Mitchell J.T."/>
            <person name="Perazzolli M."/>
            <person name="Eldredge G."/>
            <person name="Gatto P."/>
            <person name="Oyzerski R."/>
            <person name="Moretto M."/>
            <person name="Gutin N."/>
            <person name="Stefanini M."/>
            <person name="Chen Y."/>
            <person name="Segala C."/>
            <person name="Davenport C."/>
            <person name="Dematte L."/>
            <person name="Mraz A."/>
            <person name="Battilana J."/>
            <person name="Stormo K."/>
            <person name="Costa F."/>
            <person name="Tao Q."/>
            <person name="Si-Ammour A."/>
            <person name="Harkins T."/>
            <person name="Lackey A."/>
            <person name="Perbost C."/>
            <person name="Taillon B."/>
            <person name="Stella A."/>
            <person name="Solovyev V."/>
            <person name="Fawcett J.A."/>
            <person name="Sterck L."/>
            <person name="Vandepoele K."/>
            <person name="Grando S.M."/>
            <person name="Toppo S."/>
            <person name="Moser C."/>
            <person name="Lanchbury J."/>
            <person name="Bogden R."/>
            <person name="Skolnick M."/>
            <person name="Sgaramella V."/>
            <person name="Bhatnagar S.K."/>
            <person name="Fontana P."/>
            <person name="Gutin A."/>
            <person name="Van de Peer Y."/>
            <person name="Salamini F."/>
            <person name="Viola R."/>
        </authorList>
    </citation>
    <scope>NUCLEOTIDE SEQUENCE</scope>
</reference>
<evidence type="ECO:0008006" key="4">
    <source>
        <dbReference type="Google" id="ProtNLM"/>
    </source>
</evidence>
<name>A5ATJ5_VITVI</name>
<dbReference type="ExpressionAtlas" id="A5ATJ5">
    <property type="expression patterns" value="baseline"/>
</dbReference>
<feature type="region of interest" description="Disordered" evidence="2">
    <location>
        <begin position="1"/>
        <end position="30"/>
    </location>
</feature>
<proteinExistence type="predicted"/>
<dbReference type="PANTHER" id="PTHR35500:SF1">
    <property type="entry name" value="OS03G0108700 PROTEIN"/>
    <property type="match status" value="1"/>
</dbReference>
<dbReference type="PANTHER" id="PTHR35500">
    <property type="entry name" value="OS03G0108700 PROTEIN"/>
    <property type="match status" value="1"/>
</dbReference>
<keyword evidence="1" id="KW-0175">Coiled coil</keyword>
<dbReference type="AlphaFoldDB" id="A5ATJ5"/>
<evidence type="ECO:0000256" key="2">
    <source>
        <dbReference type="SAM" id="MobiDB-lite"/>
    </source>
</evidence>